<evidence type="ECO:0000256" key="14">
    <source>
        <dbReference type="ARBA" id="ARBA00035305"/>
    </source>
</evidence>
<dbReference type="InterPro" id="IPR036890">
    <property type="entry name" value="HATPase_C_sf"/>
</dbReference>
<comment type="subcellular location">
    <subcellularLocation>
        <location evidence="2">Cell membrane</location>
        <topology evidence="2">Multi-pass membrane protein</topology>
    </subcellularLocation>
</comment>
<evidence type="ECO:0000259" key="15">
    <source>
        <dbReference type="PROSITE" id="PS50109"/>
    </source>
</evidence>
<dbReference type="Pfam" id="PF02518">
    <property type="entry name" value="HATPase_c"/>
    <property type="match status" value="1"/>
</dbReference>
<comment type="caution">
    <text evidence="17">The sequence shown here is derived from an EMBL/GenBank/DDBJ whole genome shotgun (WGS) entry which is preliminary data.</text>
</comment>
<evidence type="ECO:0000256" key="5">
    <source>
        <dbReference type="ARBA" id="ARBA00022553"/>
    </source>
</evidence>
<keyword evidence="9 17" id="KW-0418">Kinase</keyword>
<dbReference type="Proteomes" id="UP000252770">
    <property type="component" value="Unassembled WGS sequence"/>
</dbReference>
<dbReference type="Pfam" id="PF00672">
    <property type="entry name" value="HAMP"/>
    <property type="match status" value="1"/>
</dbReference>
<sequence>MIASTLGASTVVMLLGGFLLMQQATDGILRAKQQAALAEAAVALDTAQRSLQAADLASSNVNEVLTRLAVEVVNRGASGGQYEVVVQGPVSDIQSPRVSATSVPEMLRSRVAEAEGTWVTPTEIGWTDGTPPVPGLAVGGSLVAPGTGRYAIYFLFPLTSEMETLQVVQRAVVTTGTLLVLALTAVAALVARQVVDPVREARLTAGRLASGHLDDRLRVRGSDDLAGLATSMNFMASELQKQIEQLEELSRVQQRFVSDVSHELRTPLTTVRMAAEVLHEAREDLEPLAARSAELLYHEVDRFEGLLGDLLEISRFDAGAAVLQTEETDVLELVEREVAAQRAFAERSGTPLTIIRPTRPCTAEVDPRRITRILRNLITNAIEHGEHRPIDIWVEGNEDAVAVAVRDHGIGFEAAQAKQVFHRFWRADPARARTVGGTGLGLAISLEDARLHSGWLNAWGRPGLGAQFRLTVPRVRGGVVRMSPLPAIPRDLTLPGLPPPGGPRAVGGAGVRAVQHQLTASAEEPR</sequence>
<keyword evidence="13" id="KW-0472">Membrane</keyword>
<dbReference type="InterPro" id="IPR003660">
    <property type="entry name" value="HAMP_dom"/>
</dbReference>
<accession>A0A367YUI5</accession>
<comment type="catalytic activity">
    <reaction evidence="1">
        <text>ATP + protein L-histidine = ADP + protein N-phospho-L-histidine.</text>
        <dbReference type="EC" id="2.7.13.3"/>
    </reaction>
</comment>
<keyword evidence="18" id="KW-1185">Reference proteome</keyword>
<protein>
    <recommendedName>
        <fullName evidence="14">Sensor histidine kinase MtrB</fullName>
        <ecNumber evidence="3">2.7.13.3</ecNumber>
    </recommendedName>
</protein>
<name>A0A367YUI5_9ACTN</name>
<dbReference type="InterPro" id="IPR004358">
    <property type="entry name" value="Sig_transdc_His_kin-like_C"/>
</dbReference>
<dbReference type="CDD" id="cd00075">
    <property type="entry name" value="HATPase"/>
    <property type="match status" value="1"/>
</dbReference>
<dbReference type="SUPFAM" id="SSF47384">
    <property type="entry name" value="Homodimeric domain of signal transducing histidine kinase"/>
    <property type="match status" value="1"/>
</dbReference>
<dbReference type="PROSITE" id="PS50885">
    <property type="entry name" value="HAMP"/>
    <property type="match status" value="1"/>
</dbReference>
<dbReference type="AlphaFoldDB" id="A0A367YUI5"/>
<dbReference type="InterPro" id="IPR003661">
    <property type="entry name" value="HisK_dim/P_dom"/>
</dbReference>
<dbReference type="Gene3D" id="3.30.565.10">
    <property type="entry name" value="Histidine kinase-like ATPase, C-terminal domain"/>
    <property type="match status" value="1"/>
</dbReference>
<dbReference type="InterPro" id="IPR047669">
    <property type="entry name" value="MtrAB_MtrB"/>
</dbReference>
<dbReference type="Pfam" id="PF00512">
    <property type="entry name" value="HisKA"/>
    <property type="match status" value="1"/>
</dbReference>
<dbReference type="EMBL" id="QOUI01000006">
    <property type="protein sequence ID" value="RCK69555.1"/>
    <property type="molecule type" value="Genomic_DNA"/>
</dbReference>
<dbReference type="Gene3D" id="6.10.340.10">
    <property type="match status" value="1"/>
</dbReference>
<dbReference type="PRINTS" id="PR00344">
    <property type="entry name" value="BCTRLSENSOR"/>
</dbReference>
<evidence type="ECO:0000313" key="18">
    <source>
        <dbReference type="Proteomes" id="UP000252770"/>
    </source>
</evidence>
<keyword evidence="8" id="KW-0547">Nucleotide-binding</keyword>
<dbReference type="PROSITE" id="PS50109">
    <property type="entry name" value="HIS_KIN"/>
    <property type="match status" value="1"/>
</dbReference>
<evidence type="ECO:0000256" key="4">
    <source>
        <dbReference type="ARBA" id="ARBA00022475"/>
    </source>
</evidence>
<evidence type="ECO:0000256" key="11">
    <source>
        <dbReference type="ARBA" id="ARBA00022989"/>
    </source>
</evidence>
<dbReference type="SUPFAM" id="SSF158472">
    <property type="entry name" value="HAMP domain-like"/>
    <property type="match status" value="1"/>
</dbReference>
<evidence type="ECO:0000256" key="3">
    <source>
        <dbReference type="ARBA" id="ARBA00012438"/>
    </source>
</evidence>
<evidence type="ECO:0000256" key="1">
    <source>
        <dbReference type="ARBA" id="ARBA00000085"/>
    </source>
</evidence>
<organism evidence="17 18">
    <name type="scientific">Desertihabitans brevis</name>
    <dbReference type="NCBI Taxonomy" id="2268447"/>
    <lineage>
        <taxon>Bacteria</taxon>
        <taxon>Bacillati</taxon>
        <taxon>Actinomycetota</taxon>
        <taxon>Actinomycetes</taxon>
        <taxon>Propionibacteriales</taxon>
        <taxon>Propionibacteriaceae</taxon>
        <taxon>Desertihabitans</taxon>
    </lineage>
</organism>
<dbReference type="CDD" id="cd00082">
    <property type="entry name" value="HisKA"/>
    <property type="match status" value="1"/>
</dbReference>
<dbReference type="PANTHER" id="PTHR43547">
    <property type="entry name" value="TWO-COMPONENT HISTIDINE KINASE"/>
    <property type="match status" value="1"/>
</dbReference>
<dbReference type="GO" id="GO:0005886">
    <property type="term" value="C:plasma membrane"/>
    <property type="evidence" value="ECO:0007669"/>
    <property type="project" value="UniProtKB-SubCell"/>
</dbReference>
<keyword evidence="5" id="KW-0597">Phosphoprotein</keyword>
<feature type="domain" description="Histidine kinase" evidence="15">
    <location>
        <begin position="259"/>
        <end position="476"/>
    </location>
</feature>
<dbReference type="GO" id="GO:0000155">
    <property type="term" value="F:phosphorelay sensor kinase activity"/>
    <property type="evidence" value="ECO:0007669"/>
    <property type="project" value="InterPro"/>
</dbReference>
<dbReference type="SMART" id="SM00387">
    <property type="entry name" value="HATPase_c"/>
    <property type="match status" value="1"/>
</dbReference>
<evidence type="ECO:0000256" key="12">
    <source>
        <dbReference type="ARBA" id="ARBA00023012"/>
    </source>
</evidence>
<proteinExistence type="predicted"/>
<reference evidence="17 18" key="1">
    <citation type="submission" date="2018-07" db="EMBL/GenBank/DDBJ databases">
        <title>Desertimonas flava gen. nov. sp. nov.</title>
        <authorList>
            <person name="Liu S."/>
        </authorList>
    </citation>
    <scope>NUCLEOTIDE SEQUENCE [LARGE SCALE GENOMIC DNA]</scope>
    <source>
        <strain evidence="17 18">16Sb5-5</strain>
    </source>
</reference>
<feature type="domain" description="HAMP" evidence="16">
    <location>
        <begin position="192"/>
        <end position="244"/>
    </location>
</feature>
<evidence type="ECO:0000256" key="7">
    <source>
        <dbReference type="ARBA" id="ARBA00022692"/>
    </source>
</evidence>
<dbReference type="InterPro" id="IPR003594">
    <property type="entry name" value="HATPase_dom"/>
</dbReference>
<dbReference type="EC" id="2.7.13.3" evidence="3"/>
<gene>
    <name evidence="17" type="ORF">DT076_11325</name>
</gene>
<keyword evidence="11" id="KW-1133">Transmembrane helix</keyword>
<keyword evidence="6" id="KW-0808">Transferase</keyword>
<evidence type="ECO:0000256" key="9">
    <source>
        <dbReference type="ARBA" id="ARBA00022777"/>
    </source>
</evidence>
<evidence type="ECO:0000256" key="2">
    <source>
        <dbReference type="ARBA" id="ARBA00004651"/>
    </source>
</evidence>
<dbReference type="InterPro" id="IPR036097">
    <property type="entry name" value="HisK_dim/P_sf"/>
</dbReference>
<evidence type="ECO:0000256" key="10">
    <source>
        <dbReference type="ARBA" id="ARBA00022840"/>
    </source>
</evidence>
<dbReference type="FunFam" id="1.10.287.130:FF:000010">
    <property type="entry name" value="Two-component sensor histidine kinase"/>
    <property type="match status" value="1"/>
</dbReference>
<keyword evidence="7" id="KW-0812">Transmembrane</keyword>
<keyword evidence="12" id="KW-0902">Two-component regulatory system</keyword>
<dbReference type="SMART" id="SM00388">
    <property type="entry name" value="HisKA"/>
    <property type="match status" value="1"/>
</dbReference>
<dbReference type="PANTHER" id="PTHR43547:SF2">
    <property type="entry name" value="HYBRID SIGNAL TRANSDUCTION HISTIDINE KINASE C"/>
    <property type="match status" value="1"/>
</dbReference>
<dbReference type="SMART" id="SM00304">
    <property type="entry name" value="HAMP"/>
    <property type="match status" value="1"/>
</dbReference>
<dbReference type="CDD" id="cd06225">
    <property type="entry name" value="HAMP"/>
    <property type="match status" value="1"/>
</dbReference>
<dbReference type="NCBIfam" id="NF040691">
    <property type="entry name" value="MtrAB_MtrB"/>
    <property type="match status" value="1"/>
</dbReference>
<evidence type="ECO:0000256" key="6">
    <source>
        <dbReference type="ARBA" id="ARBA00022679"/>
    </source>
</evidence>
<dbReference type="Gene3D" id="1.10.287.130">
    <property type="match status" value="1"/>
</dbReference>
<dbReference type="InterPro" id="IPR005467">
    <property type="entry name" value="His_kinase_dom"/>
</dbReference>
<keyword evidence="4" id="KW-1003">Cell membrane</keyword>
<evidence type="ECO:0000256" key="13">
    <source>
        <dbReference type="ARBA" id="ARBA00023136"/>
    </source>
</evidence>
<keyword evidence="10" id="KW-0067">ATP-binding</keyword>
<dbReference type="GO" id="GO:0005524">
    <property type="term" value="F:ATP binding"/>
    <property type="evidence" value="ECO:0007669"/>
    <property type="project" value="UniProtKB-KW"/>
</dbReference>
<evidence type="ECO:0000313" key="17">
    <source>
        <dbReference type="EMBL" id="RCK69555.1"/>
    </source>
</evidence>
<dbReference type="FunFam" id="3.30.565.10:FF:000013">
    <property type="entry name" value="Two-component sensor histidine kinase"/>
    <property type="match status" value="1"/>
</dbReference>
<dbReference type="SUPFAM" id="SSF55874">
    <property type="entry name" value="ATPase domain of HSP90 chaperone/DNA topoisomerase II/histidine kinase"/>
    <property type="match status" value="1"/>
</dbReference>
<evidence type="ECO:0000259" key="16">
    <source>
        <dbReference type="PROSITE" id="PS50885"/>
    </source>
</evidence>
<evidence type="ECO:0000256" key="8">
    <source>
        <dbReference type="ARBA" id="ARBA00022741"/>
    </source>
</evidence>